<keyword evidence="9" id="KW-0732">Signal</keyword>
<proteinExistence type="inferred from homology"/>
<evidence type="ECO:0000313" key="10">
    <source>
        <dbReference type="EMBL" id="HIW01025.1"/>
    </source>
</evidence>
<evidence type="ECO:0000313" key="11">
    <source>
        <dbReference type="Proteomes" id="UP000886752"/>
    </source>
</evidence>
<keyword evidence="4" id="KW-1134">Transmembrane beta strand</keyword>
<evidence type="ECO:0000256" key="8">
    <source>
        <dbReference type="SAM" id="MobiDB-lite"/>
    </source>
</evidence>
<dbReference type="Proteomes" id="UP000886752">
    <property type="component" value="Unassembled WGS sequence"/>
</dbReference>
<reference evidence="10" key="1">
    <citation type="journal article" date="2021" name="PeerJ">
        <title>Extensive microbial diversity within the chicken gut microbiome revealed by metagenomics and culture.</title>
        <authorList>
            <person name="Gilroy R."/>
            <person name="Ravi A."/>
            <person name="Getino M."/>
            <person name="Pursley I."/>
            <person name="Horton D.L."/>
            <person name="Alikhan N.F."/>
            <person name="Baker D."/>
            <person name="Gharbi K."/>
            <person name="Hall N."/>
            <person name="Watson M."/>
            <person name="Adriaenssens E.M."/>
            <person name="Foster-Nyarko E."/>
            <person name="Jarju S."/>
            <person name="Secka A."/>
            <person name="Antonio M."/>
            <person name="Oren A."/>
            <person name="Chaudhuri R.R."/>
            <person name="La Ragione R."/>
            <person name="Hildebrand F."/>
            <person name="Pallen M.J."/>
        </authorList>
    </citation>
    <scope>NUCLEOTIDE SEQUENCE</scope>
    <source>
        <strain evidence="10">ChiHecec2B26-446</strain>
    </source>
</reference>
<evidence type="ECO:0000256" key="3">
    <source>
        <dbReference type="ARBA" id="ARBA00022448"/>
    </source>
</evidence>
<evidence type="ECO:0000256" key="1">
    <source>
        <dbReference type="ARBA" id="ARBA00004442"/>
    </source>
</evidence>
<dbReference type="InterPro" id="IPR003423">
    <property type="entry name" value="OMP_efflux"/>
</dbReference>
<dbReference type="GO" id="GO:0015288">
    <property type="term" value="F:porin activity"/>
    <property type="evidence" value="ECO:0007669"/>
    <property type="project" value="TreeGrafter"/>
</dbReference>
<dbReference type="InterPro" id="IPR051906">
    <property type="entry name" value="TolC-like"/>
</dbReference>
<keyword evidence="5" id="KW-0812">Transmembrane</keyword>
<organism evidence="10 11">
    <name type="scientific">Candidatus Desulfovibrio intestinipullorum</name>
    <dbReference type="NCBI Taxonomy" id="2838536"/>
    <lineage>
        <taxon>Bacteria</taxon>
        <taxon>Pseudomonadati</taxon>
        <taxon>Thermodesulfobacteriota</taxon>
        <taxon>Desulfovibrionia</taxon>
        <taxon>Desulfovibrionales</taxon>
        <taxon>Desulfovibrionaceae</taxon>
        <taxon>Desulfovibrio</taxon>
    </lineage>
</organism>
<dbReference type="EMBL" id="DXHV01000070">
    <property type="protein sequence ID" value="HIW01025.1"/>
    <property type="molecule type" value="Genomic_DNA"/>
</dbReference>
<reference evidence="10" key="2">
    <citation type="submission" date="2021-04" db="EMBL/GenBank/DDBJ databases">
        <authorList>
            <person name="Gilroy R."/>
        </authorList>
    </citation>
    <scope>NUCLEOTIDE SEQUENCE</scope>
    <source>
        <strain evidence="10">ChiHecec2B26-446</strain>
    </source>
</reference>
<dbReference type="AlphaFoldDB" id="A0A9D1TPT5"/>
<keyword evidence="3" id="KW-0813">Transport</keyword>
<evidence type="ECO:0000256" key="9">
    <source>
        <dbReference type="SAM" id="SignalP"/>
    </source>
</evidence>
<comment type="subcellular location">
    <subcellularLocation>
        <location evidence="1">Cell outer membrane</location>
    </subcellularLocation>
</comment>
<feature type="signal peptide" evidence="9">
    <location>
        <begin position="1"/>
        <end position="29"/>
    </location>
</feature>
<keyword evidence="7" id="KW-0998">Cell outer membrane</keyword>
<accession>A0A9D1TPT5</accession>
<dbReference type="Pfam" id="PF02321">
    <property type="entry name" value="OEP"/>
    <property type="match status" value="1"/>
</dbReference>
<dbReference type="GO" id="GO:0015562">
    <property type="term" value="F:efflux transmembrane transporter activity"/>
    <property type="evidence" value="ECO:0007669"/>
    <property type="project" value="InterPro"/>
</dbReference>
<dbReference type="GO" id="GO:1990281">
    <property type="term" value="C:efflux pump complex"/>
    <property type="evidence" value="ECO:0007669"/>
    <property type="project" value="TreeGrafter"/>
</dbReference>
<comment type="caution">
    <text evidence="10">The sequence shown here is derived from an EMBL/GenBank/DDBJ whole genome shotgun (WGS) entry which is preliminary data.</text>
</comment>
<evidence type="ECO:0000256" key="6">
    <source>
        <dbReference type="ARBA" id="ARBA00023136"/>
    </source>
</evidence>
<protein>
    <submittedName>
        <fullName evidence="10">TolC family protein</fullName>
    </submittedName>
</protein>
<sequence>MNSFFQTMRSVPAALVAVAMLLFGGSACSSNKAGIASSELPARHWLDEAPGIPIENKEKYDQAIPNLYNPDKKFSFEDCVYLTIQQSPSLVNSAVEIEIKRLAQTSAFWKYVPEPHMTVQVSQNMTNYNQGEPDTPGEYGKTQFEIGFYANFPNPVATYFETKAQKMLVGIAISTHRKAVGEAIYKIAEAYLRLQAQQYSLAAQRSLVPVAKELTEYWKQVEAVEGNQGSAVSLSQQHERETELALEKAEMEELMQRTSLKILAGLDPHQQFKVDVTHADDLLRDFDGTRLRWDERWNETEDNLLLRTQIKLADYNIMLAWAQYVPNMTISVNMNPPRGQAQPSGGTADQFLHLTFDFPLIDWGRRYRDVQTARMTKAQAFHSLAEKRFDYQNKWLQAEQQMALALTNLKLAHNRYQTARMQYEEARIAFENGLEALPLVADRQENMVQAQINYINTELDYRLAKLDWMHVSGLLQKRFLGLPDREMNKLVGGMPAVSDPAAVPAAEEKVFPDMNKPAGDVSRNTRLIGHAEPMKLDELPAADPAADPDLKAVPTIAQP</sequence>
<evidence type="ECO:0000256" key="5">
    <source>
        <dbReference type="ARBA" id="ARBA00022692"/>
    </source>
</evidence>
<evidence type="ECO:0000256" key="2">
    <source>
        <dbReference type="ARBA" id="ARBA00007613"/>
    </source>
</evidence>
<dbReference type="SUPFAM" id="SSF56954">
    <property type="entry name" value="Outer membrane efflux proteins (OEP)"/>
    <property type="match status" value="1"/>
</dbReference>
<comment type="similarity">
    <text evidence="2">Belongs to the outer membrane factor (OMF) (TC 1.B.17) family.</text>
</comment>
<dbReference type="PANTHER" id="PTHR30026:SF20">
    <property type="entry name" value="OUTER MEMBRANE PROTEIN TOLC"/>
    <property type="match status" value="1"/>
</dbReference>
<dbReference type="Gene3D" id="1.20.1600.10">
    <property type="entry name" value="Outer membrane efflux proteins (OEP)"/>
    <property type="match status" value="1"/>
</dbReference>
<evidence type="ECO:0000256" key="7">
    <source>
        <dbReference type="ARBA" id="ARBA00023237"/>
    </source>
</evidence>
<keyword evidence="6" id="KW-0472">Membrane</keyword>
<feature type="region of interest" description="Disordered" evidence="8">
    <location>
        <begin position="532"/>
        <end position="559"/>
    </location>
</feature>
<dbReference type="GO" id="GO:0009279">
    <property type="term" value="C:cell outer membrane"/>
    <property type="evidence" value="ECO:0007669"/>
    <property type="project" value="UniProtKB-SubCell"/>
</dbReference>
<evidence type="ECO:0000256" key="4">
    <source>
        <dbReference type="ARBA" id="ARBA00022452"/>
    </source>
</evidence>
<feature type="chain" id="PRO_5038931939" evidence="9">
    <location>
        <begin position="30"/>
        <end position="559"/>
    </location>
</feature>
<name>A0A9D1TPT5_9BACT</name>
<gene>
    <name evidence="10" type="ORF">H9894_07545</name>
</gene>
<dbReference type="PANTHER" id="PTHR30026">
    <property type="entry name" value="OUTER MEMBRANE PROTEIN TOLC"/>
    <property type="match status" value="1"/>
</dbReference>